<dbReference type="HOGENOM" id="CLU_039436_0_0_1"/>
<protein>
    <recommendedName>
        <fullName evidence="4">Mitochondrial inner membrane i-AAA protease supercomplex subunit MGR3</fullName>
    </recommendedName>
</protein>
<sequence>MATIDWIAVHGRHCSSRGVYFPGAGGLKISNMLEDMCVDRCGDLGWQNENMSTARLLLRTRPVLKRQPRKYITPNTHLIKRGYSQYNYDYSQTYPPIPPKTPFWKKVAYVTLGLSVLGGYAYYMWWPKHTFPSSIAKILRKGLWAESDRGEYDYQLALKHYLEALEHANEIGLDPLSDEYTGIQLKIGEMFERLNMLTDAAFIYNEIAALYLTVLTSPPDSENGKRILNRQHRRHLIQKDLRIALKLVSMNANNPQFARAILLTHLIIAQDEVNKSLGRGMTPEKLNISSRLKPGASNANSSHMALLENDEIVIKNSVTGEEEARIKKTPEVWEPFTDEFFNAMDLLSAMCISAGDLAMATRVKTAMNESMMLADIEPSKMLMSQCNLGSLLYMQAEELEAQELSMKRKFAELSGVDYAELKQKENSDQELISQKLKDVISVQDQEKFANITESRSICLKLAVKSYESVLQFAKSFPQDFVKDHNEISETVALATYGLGVINLHLSQYDKAERLLRESRVRAKSCDYDMLLPMIETELDKLFNERKAGGKKFSDDGENKVSEIEMDIVLK</sequence>
<dbReference type="EMBL" id="AOGT01001010">
    <property type="protein sequence ID" value="EMG48681.1"/>
    <property type="molecule type" value="Genomic_DNA"/>
</dbReference>
<dbReference type="PANTHER" id="PTHR28142:SF1">
    <property type="entry name" value="MITOCHONDRIAL INNER MEMBRANE I-AAA PROTEASE SUPERCOMPLEX SUBUNIT MGR3-RELATED"/>
    <property type="match status" value="1"/>
</dbReference>
<proteinExistence type="predicted"/>
<evidence type="ECO:0000256" key="1">
    <source>
        <dbReference type="SAM" id="Phobius"/>
    </source>
</evidence>
<keyword evidence="1" id="KW-1133">Transmembrane helix</keyword>
<dbReference type="Proteomes" id="UP000011777">
    <property type="component" value="Unassembled WGS sequence"/>
</dbReference>
<organism evidence="2 3">
    <name type="scientific">Candida maltosa (strain Xu316)</name>
    <name type="common">Yeast</name>
    <dbReference type="NCBI Taxonomy" id="1245528"/>
    <lineage>
        <taxon>Eukaryota</taxon>
        <taxon>Fungi</taxon>
        <taxon>Dikarya</taxon>
        <taxon>Ascomycota</taxon>
        <taxon>Saccharomycotina</taxon>
        <taxon>Pichiomycetes</taxon>
        <taxon>Debaryomycetaceae</taxon>
        <taxon>Candida/Lodderomyces clade</taxon>
        <taxon>Candida</taxon>
    </lineage>
</organism>
<dbReference type="InterPro" id="IPR040201">
    <property type="entry name" value="Mrg3-like"/>
</dbReference>
<dbReference type="STRING" id="1245528.M3IQD9"/>
<keyword evidence="3" id="KW-1185">Reference proteome</keyword>
<dbReference type="OMA" id="CKMTTVE"/>
<gene>
    <name evidence="2" type="ORF">G210_0712</name>
</gene>
<evidence type="ECO:0000313" key="2">
    <source>
        <dbReference type="EMBL" id="EMG48681.1"/>
    </source>
</evidence>
<name>M3IQD9_CANMX</name>
<dbReference type="AlphaFoldDB" id="M3IQD9"/>
<reference evidence="2 3" key="1">
    <citation type="submission" date="2013-02" db="EMBL/GenBank/DDBJ databases">
        <title>Genome sequence of Candida maltosa Xu316, a potential industrial strain for xylitol and ethanol production.</title>
        <authorList>
            <person name="Yu J."/>
            <person name="Wang Q."/>
            <person name="Geng X."/>
            <person name="Bao W."/>
            <person name="He P."/>
            <person name="Cai J."/>
        </authorList>
    </citation>
    <scope>NUCLEOTIDE SEQUENCE [LARGE SCALE GENOMIC DNA]</scope>
    <source>
        <strain evidence="3">Xu316</strain>
    </source>
</reference>
<dbReference type="GO" id="GO:0006515">
    <property type="term" value="P:protein quality control for misfolded or incompletely synthesized proteins"/>
    <property type="evidence" value="ECO:0007669"/>
    <property type="project" value="TreeGrafter"/>
</dbReference>
<dbReference type="GO" id="GO:0031942">
    <property type="term" value="C:i-AAA complex"/>
    <property type="evidence" value="ECO:0007669"/>
    <property type="project" value="TreeGrafter"/>
</dbReference>
<keyword evidence="1" id="KW-0472">Membrane</keyword>
<feature type="transmembrane region" description="Helical" evidence="1">
    <location>
        <begin position="107"/>
        <end position="126"/>
    </location>
</feature>
<dbReference type="eggNOG" id="ENOG502QU02">
    <property type="taxonomic scope" value="Eukaryota"/>
</dbReference>
<evidence type="ECO:0008006" key="4">
    <source>
        <dbReference type="Google" id="ProtNLM"/>
    </source>
</evidence>
<evidence type="ECO:0000313" key="3">
    <source>
        <dbReference type="Proteomes" id="UP000011777"/>
    </source>
</evidence>
<keyword evidence="1" id="KW-0812">Transmembrane</keyword>
<comment type="caution">
    <text evidence="2">The sequence shown here is derived from an EMBL/GenBank/DDBJ whole genome shotgun (WGS) entry which is preliminary data.</text>
</comment>
<accession>M3IQD9</accession>
<dbReference type="OrthoDB" id="10050400at2759"/>
<dbReference type="GO" id="GO:0051787">
    <property type="term" value="F:misfolded protein binding"/>
    <property type="evidence" value="ECO:0007669"/>
    <property type="project" value="TreeGrafter"/>
</dbReference>
<dbReference type="CDD" id="cd24145">
    <property type="entry name" value="Mgr3-like"/>
    <property type="match status" value="1"/>
</dbReference>
<dbReference type="PANTHER" id="PTHR28142">
    <property type="entry name" value="MITOCHONDRIAL INNER MEMBRANE I-AAA PROTEASE SUPERCOMPLEX SUBUNIT MGR3-RELATED"/>
    <property type="match status" value="1"/>
</dbReference>